<feature type="region of interest" description="Disordered" evidence="1">
    <location>
        <begin position="291"/>
        <end position="329"/>
    </location>
</feature>
<keyword evidence="2 4" id="KW-0812">Transmembrane</keyword>
<feature type="region of interest" description="Disordered" evidence="1">
    <location>
        <begin position="100"/>
        <end position="142"/>
    </location>
</feature>
<evidence type="ECO:0000313" key="3">
    <source>
        <dbReference type="Ensembl" id="ENSCCNP00000027507.1"/>
    </source>
</evidence>
<dbReference type="Pfam" id="PF15681">
    <property type="entry name" value="LAX"/>
    <property type="match status" value="1"/>
</dbReference>
<proteinExistence type="predicted"/>
<evidence type="ECO:0000256" key="2">
    <source>
        <dbReference type="SAM" id="Phobius"/>
    </source>
</evidence>
<feature type="region of interest" description="Disordered" evidence="1">
    <location>
        <begin position="243"/>
        <end position="264"/>
    </location>
</feature>
<feature type="transmembrane region" description="Helical" evidence="2">
    <location>
        <begin position="38"/>
        <end position="61"/>
    </location>
</feature>
<feature type="region of interest" description="Disordered" evidence="1">
    <location>
        <begin position="347"/>
        <end position="366"/>
    </location>
</feature>
<name>A0A8B7VJK9_CASCN</name>
<keyword evidence="2" id="KW-1133">Transmembrane helix</keyword>
<reference evidence="4 5" key="2">
    <citation type="submission" date="2025-08" db="UniProtKB">
        <authorList>
            <consortium name="RefSeq"/>
        </authorList>
    </citation>
    <scope>IDENTIFICATION</scope>
    <source>
        <tissue evidence="4 5">Leukocyte</tissue>
    </source>
</reference>
<dbReference type="GO" id="GO:0035556">
    <property type="term" value="P:intracellular signal transduction"/>
    <property type="evidence" value="ECO:0007669"/>
    <property type="project" value="TreeGrafter"/>
</dbReference>
<dbReference type="RefSeq" id="XP_020031694.1">
    <property type="nucleotide sequence ID" value="XM_020176105.1"/>
</dbReference>
<dbReference type="Ensembl" id="ENSCCNT00000034809.1">
    <property type="protein sequence ID" value="ENSCCNP00000027507.1"/>
    <property type="gene ID" value="ENSCCNG00000026581.1"/>
</dbReference>
<gene>
    <name evidence="3 4 5" type="primary">Lax1</name>
</gene>
<keyword evidence="2" id="KW-0472">Membrane</keyword>
<reference evidence="3" key="1">
    <citation type="submission" date="2023-09" db="UniProtKB">
        <authorList>
            <consortium name="Ensembl"/>
        </authorList>
    </citation>
    <scope>IDENTIFICATION</scope>
</reference>
<dbReference type="InterPro" id="IPR031393">
    <property type="entry name" value="LAX"/>
</dbReference>
<dbReference type="AlphaFoldDB" id="A0A8B7VJK9"/>
<accession>A0A8B7VJK9</accession>
<dbReference type="GO" id="GO:0006955">
    <property type="term" value="P:immune response"/>
    <property type="evidence" value="ECO:0007669"/>
    <property type="project" value="InterPro"/>
</dbReference>
<protein>
    <submittedName>
        <fullName evidence="4 5">Lymphocyte transmembrane adapter 1 isoform X1</fullName>
    </submittedName>
</protein>
<dbReference type="OrthoDB" id="9449526at2759"/>
<dbReference type="PANTHER" id="PTHR24091">
    <property type="entry name" value="LYMPHOCYTE TRANSMEMBRANE ADAPTER 1"/>
    <property type="match status" value="1"/>
</dbReference>
<dbReference type="RefSeq" id="XP_020031697.1">
    <property type="nucleotide sequence ID" value="XM_020176108.1"/>
</dbReference>
<dbReference type="PANTHER" id="PTHR24091:SF0">
    <property type="entry name" value="LYMPHOCYTE TRANSMEMBRANE ADAPTER 1"/>
    <property type="match status" value="1"/>
</dbReference>
<evidence type="ECO:0000256" key="1">
    <source>
        <dbReference type="SAM" id="MobiDB-lite"/>
    </source>
</evidence>
<dbReference type="GO" id="GO:0005886">
    <property type="term" value="C:plasma membrane"/>
    <property type="evidence" value="ECO:0007669"/>
    <property type="project" value="TreeGrafter"/>
</dbReference>
<dbReference type="GeneID" id="109694274"/>
<dbReference type="KEGG" id="ccan:109694274"/>
<dbReference type="GO" id="GO:0050851">
    <property type="term" value="P:antigen receptor-mediated signaling pathway"/>
    <property type="evidence" value="ECO:0007669"/>
    <property type="project" value="TreeGrafter"/>
</dbReference>
<evidence type="ECO:0000313" key="4">
    <source>
        <dbReference type="RefSeq" id="XP_020031694.1"/>
    </source>
</evidence>
<evidence type="ECO:0000313" key="5">
    <source>
        <dbReference type="RefSeq" id="XP_020031697.1"/>
    </source>
</evidence>
<sequence length="422" mass="46388">MMDASPTLSAITRRTSEPGTLRVTLGSLEGNKDQSSSVFSGFAGLLAVLLLVTAFCILWNWNKRKKRQVPYLQVNVMPSLTLPRPRQRAKNIYDLLPRQQEEMGSHQSRSSRAFSTESLLSRNSDNPERALSQADDTSQRHRAHIHTVGYTVGIYDNATVPQMGGHLAPSAHYISGSTSRDSSSISSVESNDYVNVPTVEGLAETLNSTNGPPKNLFVLPRAQELTEERPAVCEDASDCTSFWVPGTQGSDPLSDEEDSPQTSNDYINVTGLELGDIQEEQPRVAFQGCRDYENIPPANPNGSQQQAEEEVTSSNTEDRTDGSVTQISSVTRKSLSSGYYMAFQPSIQNENSQMSHEEEMSDEDSNDYENVLVAELGEGDREQEPGTWCPPDEQISRYPAGTPHGVLYPAEFLANTESKEGP</sequence>
<dbReference type="CTD" id="54900"/>
<dbReference type="GO" id="GO:0046649">
    <property type="term" value="P:lymphocyte activation"/>
    <property type="evidence" value="ECO:0007669"/>
    <property type="project" value="TreeGrafter"/>
</dbReference>
<organism evidence="5">
    <name type="scientific">Castor canadensis</name>
    <name type="common">American beaver</name>
    <dbReference type="NCBI Taxonomy" id="51338"/>
    <lineage>
        <taxon>Eukaryota</taxon>
        <taxon>Metazoa</taxon>
        <taxon>Chordata</taxon>
        <taxon>Craniata</taxon>
        <taxon>Vertebrata</taxon>
        <taxon>Euteleostomi</taxon>
        <taxon>Mammalia</taxon>
        <taxon>Eutheria</taxon>
        <taxon>Euarchontoglires</taxon>
        <taxon>Glires</taxon>
        <taxon>Rodentia</taxon>
        <taxon>Castorimorpha</taxon>
        <taxon>Castoridae</taxon>
        <taxon>Castor</taxon>
    </lineage>
</organism>
<dbReference type="GO" id="GO:0050868">
    <property type="term" value="P:negative regulation of T cell activation"/>
    <property type="evidence" value="ECO:0007669"/>
    <property type="project" value="TreeGrafter"/>
</dbReference>
<feature type="compositionally biased region" description="Polar residues" evidence="1">
    <location>
        <begin position="105"/>
        <end position="124"/>
    </location>
</feature>